<reference evidence="3" key="1">
    <citation type="journal article" date="2020" name="Stud. Mycol.">
        <title>101 Dothideomycetes genomes: A test case for predicting lifestyles and emergence of pathogens.</title>
        <authorList>
            <person name="Haridas S."/>
            <person name="Albert R."/>
            <person name="Binder M."/>
            <person name="Bloem J."/>
            <person name="LaButti K."/>
            <person name="Salamov A."/>
            <person name="Andreopoulos B."/>
            <person name="Baker S."/>
            <person name="Barry K."/>
            <person name="Bills G."/>
            <person name="Bluhm B."/>
            <person name="Cannon C."/>
            <person name="Castanera R."/>
            <person name="Culley D."/>
            <person name="Daum C."/>
            <person name="Ezra D."/>
            <person name="Gonzalez J."/>
            <person name="Henrissat B."/>
            <person name="Kuo A."/>
            <person name="Liang C."/>
            <person name="Lipzen A."/>
            <person name="Lutzoni F."/>
            <person name="Magnuson J."/>
            <person name="Mondo S."/>
            <person name="Nolan M."/>
            <person name="Ohm R."/>
            <person name="Pangilinan J."/>
            <person name="Park H.-J."/>
            <person name="Ramirez L."/>
            <person name="Alfaro M."/>
            <person name="Sun H."/>
            <person name="Tritt A."/>
            <person name="Yoshinaga Y."/>
            <person name="Zwiers L.-H."/>
            <person name="Turgeon B."/>
            <person name="Goodwin S."/>
            <person name="Spatafora J."/>
            <person name="Crous P."/>
            <person name="Grigoriev I."/>
        </authorList>
    </citation>
    <scope>NUCLEOTIDE SEQUENCE [LARGE SCALE GENOMIC DNA]</scope>
    <source>
        <strain evidence="3">CBS 304.66</strain>
    </source>
</reference>
<sequence>MAHVLFTALLGAQFLFTLAAAQSDCPDIPDTGVEIGQPVPIVPGDIPPGCSDFEILVTRGTSEPSFRKFGVIVGDPVVSNVSKILPGARGYPVQVRSASIMHRAADQIPTSIFPNIKSVVMFGDPNLRLDRLGDQFPDPLRAKLLQNCAGGDPVSSHTSGSI</sequence>
<feature type="signal peptide" evidence="1">
    <location>
        <begin position="1"/>
        <end position="21"/>
    </location>
</feature>
<protein>
    <submittedName>
        <fullName evidence="2">Uncharacterized protein</fullName>
    </submittedName>
</protein>
<keyword evidence="3" id="KW-1185">Reference proteome</keyword>
<evidence type="ECO:0000313" key="3">
    <source>
        <dbReference type="Proteomes" id="UP000800093"/>
    </source>
</evidence>
<dbReference type="EMBL" id="ML986725">
    <property type="protein sequence ID" value="KAF2258982.1"/>
    <property type="molecule type" value="Genomic_DNA"/>
</dbReference>
<evidence type="ECO:0000313" key="2">
    <source>
        <dbReference type="EMBL" id="KAF2258982.1"/>
    </source>
</evidence>
<keyword evidence="1" id="KW-0732">Signal</keyword>
<name>A0A9P4JXZ5_9PLEO</name>
<dbReference type="Gene3D" id="3.40.50.1820">
    <property type="entry name" value="alpha/beta hydrolase"/>
    <property type="match status" value="1"/>
</dbReference>
<proteinExistence type="predicted"/>
<dbReference type="AlphaFoldDB" id="A0A9P4JXZ5"/>
<accession>A0A9P4JXZ5</accession>
<dbReference type="Proteomes" id="UP000800093">
    <property type="component" value="Unassembled WGS sequence"/>
</dbReference>
<feature type="chain" id="PRO_5040347759" evidence="1">
    <location>
        <begin position="22"/>
        <end position="162"/>
    </location>
</feature>
<dbReference type="InterPro" id="IPR029058">
    <property type="entry name" value="AB_hydrolase_fold"/>
</dbReference>
<comment type="caution">
    <text evidence="2">The sequence shown here is derived from an EMBL/GenBank/DDBJ whole genome shotgun (WGS) entry which is preliminary data.</text>
</comment>
<dbReference type="OrthoDB" id="3225429at2759"/>
<organism evidence="2 3">
    <name type="scientific">Lojkania enalia</name>
    <dbReference type="NCBI Taxonomy" id="147567"/>
    <lineage>
        <taxon>Eukaryota</taxon>
        <taxon>Fungi</taxon>
        <taxon>Dikarya</taxon>
        <taxon>Ascomycota</taxon>
        <taxon>Pezizomycotina</taxon>
        <taxon>Dothideomycetes</taxon>
        <taxon>Pleosporomycetidae</taxon>
        <taxon>Pleosporales</taxon>
        <taxon>Pleosporales incertae sedis</taxon>
        <taxon>Lojkania</taxon>
    </lineage>
</organism>
<dbReference type="SUPFAM" id="SSF53474">
    <property type="entry name" value="alpha/beta-Hydrolases"/>
    <property type="match status" value="1"/>
</dbReference>
<evidence type="ECO:0000256" key="1">
    <source>
        <dbReference type="SAM" id="SignalP"/>
    </source>
</evidence>
<gene>
    <name evidence="2" type="ORF">CC78DRAFT_556265</name>
</gene>